<evidence type="ECO:0000313" key="6">
    <source>
        <dbReference type="EMBL" id="MFC4313637.1"/>
    </source>
</evidence>
<dbReference type="EMBL" id="JBHSDU010000015">
    <property type="protein sequence ID" value="MFC4313637.1"/>
    <property type="molecule type" value="Genomic_DNA"/>
</dbReference>
<dbReference type="PANTHER" id="PTHR45138">
    <property type="entry name" value="REGULATORY COMPONENTS OF SENSORY TRANSDUCTION SYSTEM"/>
    <property type="match status" value="1"/>
</dbReference>
<dbReference type="CDD" id="cd01949">
    <property type="entry name" value="GGDEF"/>
    <property type="match status" value="1"/>
</dbReference>
<feature type="modified residue" description="4-aspartylphosphate" evidence="3">
    <location>
        <position position="66"/>
    </location>
</feature>
<protein>
    <recommendedName>
        <fullName evidence="1">diguanylate cyclase</fullName>
        <ecNumber evidence="1">2.7.7.65</ecNumber>
    </recommendedName>
</protein>
<dbReference type="InterPro" id="IPR000160">
    <property type="entry name" value="GGDEF_dom"/>
</dbReference>
<dbReference type="InterPro" id="IPR050469">
    <property type="entry name" value="Diguanylate_Cyclase"/>
</dbReference>
<evidence type="ECO:0000256" key="1">
    <source>
        <dbReference type="ARBA" id="ARBA00012528"/>
    </source>
</evidence>
<evidence type="ECO:0000313" key="7">
    <source>
        <dbReference type="Proteomes" id="UP001595904"/>
    </source>
</evidence>
<dbReference type="PROSITE" id="PS50887">
    <property type="entry name" value="GGDEF"/>
    <property type="match status" value="1"/>
</dbReference>
<dbReference type="SUPFAM" id="SSF52172">
    <property type="entry name" value="CheY-like"/>
    <property type="match status" value="1"/>
</dbReference>
<evidence type="ECO:0000256" key="3">
    <source>
        <dbReference type="PROSITE-ProRule" id="PRU00169"/>
    </source>
</evidence>
<dbReference type="CDD" id="cd17574">
    <property type="entry name" value="REC_OmpR"/>
    <property type="match status" value="1"/>
</dbReference>
<dbReference type="SMART" id="SM00267">
    <property type="entry name" value="GGDEF"/>
    <property type="match status" value="1"/>
</dbReference>
<dbReference type="EC" id="2.7.7.65" evidence="1"/>
<organism evidence="6 7">
    <name type="scientific">Steroidobacter flavus</name>
    <dbReference type="NCBI Taxonomy" id="1842136"/>
    <lineage>
        <taxon>Bacteria</taxon>
        <taxon>Pseudomonadati</taxon>
        <taxon>Pseudomonadota</taxon>
        <taxon>Gammaproteobacteria</taxon>
        <taxon>Steroidobacterales</taxon>
        <taxon>Steroidobacteraceae</taxon>
        <taxon>Steroidobacter</taxon>
    </lineage>
</organism>
<keyword evidence="7" id="KW-1185">Reference proteome</keyword>
<dbReference type="InterPro" id="IPR001789">
    <property type="entry name" value="Sig_transdc_resp-reg_receiver"/>
</dbReference>
<dbReference type="SMART" id="SM00448">
    <property type="entry name" value="REC"/>
    <property type="match status" value="1"/>
</dbReference>
<dbReference type="GO" id="GO:0052621">
    <property type="term" value="F:diguanylate cyclase activity"/>
    <property type="evidence" value="ECO:0007669"/>
    <property type="project" value="UniProtKB-EC"/>
</dbReference>
<feature type="domain" description="GGDEF" evidence="5">
    <location>
        <begin position="183"/>
        <end position="321"/>
    </location>
</feature>
<feature type="domain" description="Response regulatory" evidence="4">
    <location>
        <begin position="17"/>
        <end position="133"/>
    </location>
</feature>
<gene>
    <name evidence="6" type="ORF">ACFPN2_31480</name>
</gene>
<proteinExistence type="predicted"/>
<comment type="catalytic activity">
    <reaction evidence="2">
        <text>2 GTP = 3',3'-c-di-GMP + 2 diphosphate</text>
        <dbReference type="Rhea" id="RHEA:24898"/>
        <dbReference type="ChEBI" id="CHEBI:33019"/>
        <dbReference type="ChEBI" id="CHEBI:37565"/>
        <dbReference type="ChEBI" id="CHEBI:58805"/>
        <dbReference type="EC" id="2.7.7.65"/>
    </reaction>
</comment>
<dbReference type="Gene3D" id="3.40.50.2300">
    <property type="match status" value="1"/>
</dbReference>
<dbReference type="Proteomes" id="UP001595904">
    <property type="component" value="Unassembled WGS sequence"/>
</dbReference>
<sequence length="332" mass="36653">MKPTDSTALLNSASRPTILIVDDDEAIQELVNIYTLEQGFQTRSCSSAESALEEMRKSYCPIVITDVQMPGMGGLSLCRKLRHGKWPGYVYIIVMTGHDQADGVIEALDAGADDYLHKGSPPAELHARLRVAERIVTLEQRLRRTLESKARQAASDSLTGLPNRRTFDRRLNAEFKRARRFAEPISVLLIDADHFKQVNDQYGHQVGDEVLRSLAATLRENLPREYDVIARIGGEEFAAILPHTSREDAAIVAERLRAAIERSPIATAAGTLNITISIGVGSLLNRVSAEPQTTLDVLDEADRALYESKRLGRNRVTSTPTAEPRTLLEVSG</sequence>
<evidence type="ECO:0000256" key="2">
    <source>
        <dbReference type="ARBA" id="ARBA00034247"/>
    </source>
</evidence>
<accession>A0ABV8T2L9</accession>
<keyword evidence="6" id="KW-0808">Transferase</keyword>
<dbReference type="Gene3D" id="3.30.70.270">
    <property type="match status" value="1"/>
</dbReference>
<evidence type="ECO:0000259" key="5">
    <source>
        <dbReference type="PROSITE" id="PS50887"/>
    </source>
</evidence>
<dbReference type="PANTHER" id="PTHR45138:SF9">
    <property type="entry name" value="DIGUANYLATE CYCLASE DGCM-RELATED"/>
    <property type="match status" value="1"/>
</dbReference>
<dbReference type="InterPro" id="IPR011006">
    <property type="entry name" value="CheY-like_superfamily"/>
</dbReference>
<dbReference type="InterPro" id="IPR029787">
    <property type="entry name" value="Nucleotide_cyclase"/>
</dbReference>
<dbReference type="NCBIfam" id="TIGR00254">
    <property type="entry name" value="GGDEF"/>
    <property type="match status" value="1"/>
</dbReference>
<name>A0ABV8T2L9_9GAMM</name>
<dbReference type="RefSeq" id="WP_380604131.1">
    <property type="nucleotide sequence ID" value="NZ_JBHSDU010000015.1"/>
</dbReference>
<dbReference type="Pfam" id="PF00990">
    <property type="entry name" value="GGDEF"/>
    <property type="match status" value="1"/>
</dbReference>
<dbReference type="PROSITE" id="PS50110">
    <property type="entry name" value="RESPONSE_REGULATORY"/>
    <property type="match status" value="1"/>
</dbReference>
<keyword evidence="3" id="KW-0597">Phosphoprotein</keyword>
<dbReference type="InterPro" id="IPR043128">
    <property type="entry name" value="Rev_trsase/Diguanyl_cyclase"/>
</dbReference>
<comment type="caution">
    <text evidence="6">The sequence shown here is derived from an EMBL/GenBank/DDBJ whole genome shotgun (WGS) entry which is preliminary data.</text>
</comment>
<dbReference type="SUPFAM" id="SSF55073">
    <property type="entry name" value="Nucleotide cyclase"/>
    <property type="match status" value="1"/>
</dbReference>
<evidence type="ECO:0000259" key="4">
    <source>
        <dbReference type="PROSITE" id="PS50110"/>
    </source>
</evidence>
<dbReference type="Pfam" id="PF00072">
    <property type="entry name" value="Response_reg"/>
    <property type="match status" value="1"/>
</dbReference>
<keyword evidence="6" id="KW-0548">Nucleotidyltransferase</keyword>
<reference evidence="7" key="1">
    <citation type="journal article" date="2019" name="Int. J. Syst. Evol. Microbiol.">
        <title>The Global Catalogue of Microorganisms (GCM) 10K type strain sequencing project: providing services to taxonomists for standard genome sequencing and annotation.</title>
        <authorList>
            <consortium name="The Broad Institute Genomics Platform"/>
            <consortium name="The Broad Institute Genome Sequencing Center for Infectious Disease"/>
            <person name="Wu L."/>
            <person name="Ma J."/>
        </authorList>
    </citation>
    <scope>NUCLEOTIDE SEQUENCE [LARGE SCALE GENOMIC DNA]</scope>
    <source>
        <strain evidence="7">CGMCC 1.10759</strain>
    </source>
</reference>